<comment type="cofactor">
    <cofactor evidence="1">
        <name>Mg(2+)</name>
        <dbReference type="ChEBI" id="CHEBI:18420"/>
    </cofactor>
</comment>
<dbReference type="GO" id="GO:0110153">
    <property type="term" value="F:RNA NAD-cap (NMN-forming) hydrolase activity"/>
    <property type="evidence" value="ECO:0007669"/>
    <property type="project" value="RHEA"/>
</dbReference>
<reference evidence="12 13" key="1">
    <citation type="journal article" date="2018" name="Int. J. Syst. Evol. Microbiol.">
        <title>Methylomusa anaerophila gen. nov., sp. nov., an anaerobic methanol-utilizing bacterium isolated from a microbial fuel cell.</title>
        <authorList>
            <person name="Amano N."/>
            <person name="Yamamuro A."/>
            <person name="Miyahara M."/>
            <person name="Kouzuma A."/>
            <person name="Abe T."/>
            <person name="Watanabe K."/>
        </authorList>
    </citation>
    <scope>NUCLEOTIDE SEQUENCE [LARGE SCALE GENOMIC DNA]</scope>
    <source>
        <strain evidence="12 13">MMFC1</strain>
    </source>
</reference>
<dbReference type="PRINTS" id="PR00502">
    <property type="entry name" value="NUDIXFAMILY"/>
</dbReference>
<evidence type="ECO:0000256" key="7">
    <source>
        <dbReference type="ARBA" id="ARBA00022842"/>
    </source>
</evidence>
<dbReference type="PANTHER" id="PTHR42904:SF6">
    <property type="entry name" value="NAD-CAPPED RNA HYDROLASE NUDT12"/>
    <property type="match status" value="1"/>
</dbReference>
<keyword evidence="5" id="KW-0479">Metal-binding</keyword>
<dbReference type="Proteomes" id="UP000276437">
    <property type="component" value="Chromosome"/>
</dbReference>
<evidence type="ECO:0000256" key="8">
    <source>
        <dbReference type="ARBA" id="ARBA00023027"/>
    </source>
</evidence>
<evidence type="ECO:0000313" key="13">
    <source>
        <dbReference type="Proteomes" id="UP000276437"/>
    </source>
</evidence>
<dbReference type="CDD" id="cd03429">
    <property type="entry name" value="NUDIX_NADH_pyrophosphatase_Nudt13"/>
    <property type="match status" value="1"/>
</dbReference>
<dbReference type="SUPFAM" id="SSF55811">
    <property type="entry name" value="Nudix"/>
    <property type="match status" value="2"/>
</dbReference>
<dbReference type="AlphaFoldDB" id="A0A348AIV0"/>
<keyword evidence="7" id="KW-0460">Magnesium</keyword>
<keyword evidence="13" id="KW-1185">Reference proteome</keyword>
<feature type="domain" description="Nudix hydrolase" evidence="11">
    <location>
        <begin position="138"/>
        <end position="260"/>
    </location>
</feature>
<dbReference type="InterPro" id="IPR015797">
    <property type="entry name" value="NUDIX_hydrolase-like_dom_sf"/>
</dbReference>
<gene>
    <name evidence="12" type="primary">nudC</name>
    <name evidence="12" type="ORF">MAMMFC1_01665</name>
</gene>
<dbReference type="Pfam" id="PF00293">
    <property type="entry name" value="NUDIX"/>
    <property type="match status" value="1"/>
</dbReference>
<dbReference type="InterPro" id="IPR020476">
    <property type="entry name" value="Nudix_hydrolase"/>
</dbReference>
<protein>
    <recommendedName>
        <fullName evidence="4">NAD(+) diphosphatase</fullName>
        <ecNumber evidence="4">3.6.1.22</ecNumber>
    </recommendedName>
</protein>
<dbReference type="PANTHER" id="PTHR42904">
    <property type="entry name" value="NUDIX HYDROLASE, NUDC SUBFAMILY"/>
    <property type="match status" value="1"/>
</dbReference>
<evidence type="ECO:0000256" key="6">
    <source>
        <dbReference type="ARBA" id="ARBA00022801"/>
    </source>
</evidence>
<sequence length="265" mass="29937">MDFKVSEYACENAYWFLFYNDELLVEDNAGIINIPLLCDTGTLNLELADAQYIGSLAGHKCYAVNLRSRNIPPGFSFKRIRQLYGQQADLYFWFTARAFHIINWLKNNRFCGCCGSKMHGSSQGLAVRCPHCSHIVYPRISPAIIVAVLKDDKILLARSTKYASMYSVIAGFVEPGETLEECVKRELKEEVGIEVTNIRYFGNQPWPFPDSLMIAFTAQYARGKITVDNDEIVDAGWFSAHDLPDIPSPGVIARQLIDWFVARCA</sequence>
<comment type="cofactor">
    <cofactor evidence="2">
        <name>Zn(2+)</name>
        <dbReference type="ChEBI" id="CHEBI:29105"/>
    </cofactor>
</comment>
<dbReference type="GO" id="GO:0005829">
    <property type="term" value="C:cytosol"/>
    <property type="evidence" value="ECO:0007669"/>
    <property type="project" value="TreeGrafter"/>
</dbReference>
<dbReference type="NCBIfam" id="NF001299">
    <property type="entry name" value="PRK00241.1"/>
    <property type="match status" value="1"/>
</dbReference>
<evidence type="ECO:0000256" key="4">
    <source>
        <dbReference type="ARBA" id="ARBA00012381"/>
    </source>
</evidence>
<dbReference type="GO" id="GO:0046872">
    <property type="term" value="F:metal ion binding"/>
    <property type="evidence" value="ECO:0007669"/>
    <property type="project" value="UniProtKB-KW"/>
</dbReference>
<dbReference type="InterPro" id="IPR050241">
    <property type="entry name" value="NAD-cap_RNA_hydrolase_NudC"/>
</dbReference>
<comment type="similarity">
    <text evidence="3">Belongs to the Nudix hydrolase family. NudC subfamily.</text>
</comment>
<dbReference type="Pfam" id="PF09296">
    <property type="entry name" value="NUDIX-like"/>
    <property type="match status" value="1"/>
</dbReference>
<dbReference type="PROSITE" id="PS51462">
    <property type="entry name" value="NUDIX"/>
    <property type="match status" value="1"/>
</dbReference>
<comment type="catalytic activity">
    <reaction evidence="9">
        <text>a 5'-end NAD(+)-phospho-ribonucleoside in mRNA + H2O = a 5'-end phospho-adenosine-phospho-ribonucleoside in mRNA + beta-nicotinamide D-ribonucleotide + 2 H(+)</text>
        <dbReference type="Rhea" id="RHEA:60876"/>
        <dbReference type="Rhea" id="RHEA-COMP:15698"/>
        <dbReference type="Rhea" id="RHEA-COMP:15719"/>
        <dbReference type="ChEBI" id="CHEBI:14649"/>
        <dbReference type="ChEBI" id="CHEBI:15377"/>
        <dbReference type="ChEBI" id="CHEBI:15378"/>
        <dbReference type="ChEBI" id="CHEBI:144029"/>
        <dbReference type="ChEBI" id="CHEBI:144051"/>
    </reaction>
    <physiologicalReaction direction="left-to-right" evidence="9">
        <dbReference type="Rhea" id="RHEA:60877"/>
    </physiologicalReaction>
</comment>
<evidence type="ECO:0000256" key="2">
    <source>
        <dbReference type="ARBA" id="ARBA00001947"/>
    </source>
</evidence>
<evidence type="ECO:0000259" key="11">
    <source>
        <dbReference type="PROSITE" id="PS51462"/>
    </source>
</evidence>
<accession>A0A348AIV0</accession>
<evidence type="ECO:0000256" key="1">
    <source>
        <dbReference type="ARBA" id="ARBA00001946"/>
    </source>
</evidence>
<dbReference type="InterPro" id="IPR015376">
    <property type="entry name" value="Znr_NADH_PPase"/>
</dbReference>
<dbReference type="EMBL" id="AP018449">
    <property type="protein sequence ID" value="BBB90998.1"/>
    <property type="molecule type" value="Genomic_DNA"/>
</dbReference>
<dbReference type="InterPro" id="IPR020084">
    <property type="entry name" value="NUDIX_hydrolase_CS"/>
</dbReference>
<dbReference type="PROSITE" id="PS00893">
    <property type="entry name" value="NUDIX_BOX"/>
    <property type="match status" value="1"/>
</dbReference>
<evidence type="ECO:0000256" key="3">
    <source>
        <dbReference type="ARBA" id="ARBA00009595"/>
    </source>
</evidence>
<dbReference type="InterPro" id="IPR015375">
    <property type="entry name" value="NADH_PPase-like_N"/>
</dbReference>
<dbReference type="InterPro" id="IPR049734">
    <property type="entry name" value="NudC-like_C"/>
</dbReference>
<proteinExistence type="inferred from homology"/>
<keyword evidence="8" id="KW-0520">NAD</keyword>
<dbReference type="Gene3D" id="3.90.79.20">
    <property type="match status" value="1"/>
</dbReference>
<dbReference type="KEGG" id="mana:MAMMFC1_01665"/>
<dbReference type="GO" id="GO:0035529">
    <property type="term" value="F:NADH pyrophosphatase activity"/>
    <property type="evidence" value="ECO:0007669"/>
    <property type="project" value="TreeGrafter"/>
</dbReference>
<dbReference type="GO" id="GO:0019677">
    <property type="term" value="P:NAD+ catabolic process"/>
    <property type="evidence" value="ECO:0007669"/>
    <property type="project" value="TreeGrafter"/>
</dbReference>
<organism evidence="12 13">
    <name type="scientific">Methylomusa anaerophila</name>
    <dbReference type="NCBI Taxonomy" id="1930071"/>
    <lineage>
        <taxon>Bacteria</taxon>
        <taxon>Bacillati</taxon>
        <taxon>Bacillota</taxon>
        <taxon>Negativicutes</taxon>
        <taxon>Selenomonadales</taxon>
        <taxon>Sporomusaceae</taxon>
        <taxon>Methylomusa</taxon>
    </lineage>
</organism>
<dbReference type="OrthoDB" id="9787476at2"/>
<dbReference type="GO" id="GO:0006742">
    <property type="term" value="P:NADP+ catabolic process"/>
    <property type="evidence" value="ECO:0007669"/>
    <property type="project" value="TreeGrafter"/>
</dbReference>
<dbReference type="InterPro" id="IPR000086">
    <property type="entry name" value="NUDIX_hydrolase_dom"/>
</dbReference>
<dbReference type="RefSeq" id="WP_126308071.1">
    <property type="nucleotide sequence ID" value="NZ_AP018449.1"/>
</dbReference>
<dbReference type="Pfam" id="PF09297">
    <property type="entry name" value="Zn_ribbon_NUD"/>
    <property type="match status" value="1"/>
</dbReference>
<evidence type="ECO:0000313" key="12">
    <source>
        <dbReference type="EMBL" id="BBB90998.1"/>
    </source>
</evidence>
<name>A0A348AIV0_9FIRM</name>
<dbReference type="Gene3D" id="3.90.79.10">
    <property type="entry name" value="Nucleoside Triphosphate Pyrophosphohydrolase"/>
    <property type="match status" value="1"/>
</dbReference>
<dbReference type="EC" id="3.6.1.22" evidence="4"/>
<keyword evidence="6 10" id="KW-0378">Hydrolase</keyword>
<evidence type="ECO:0000256" key="9">
    <source>
        <dbReference type="ARBA" id="ARBA00023679"/>
    </source>
</evidence>
<evidence type="ECO:0000256" key="10">
    <source>
        <dbReference type="RuleBase" id="RU003476"/>
    </source>
</evidence>
<evidence type="ECO:0000256" key="5">
    <source>
        <dbReference type="ARBA" id="ARBA00022723"/>
    </source>
</evidence>